<evidence type="ECO:0000256" key="1">
    <source>
        <dbReference type="SAM" id="MobiDB-lite"/>
    </source>
</evidence>
<keyword evidence="2" id="KW-0648">Protein biosynthesis</keyword>
<feature type="compositionally biased region" description="Basic and acidic residues" evidence="1">
    <location>
        <begin position="8"/>
        <end position="29"/>
    </location>
</feature>
<dbReference type="GO" id="GO:0003743">
    <property type="term" value="F:translation initiation factor activity"/>
    <property type="evidence" value="ECO:0007669"/>
    <property type="project" value="UniProtKB-KW"/>
</dbReference>
<keyword evidence="2" id="KW-0396">Initiation factor</keyword>
<sequence length="166" mass="18760">EDPAVRAAEAEAQRRRREDPAVRAAEIEARRRRRENSAVRAIEAEAQRRRREDPAVRAAETEAQRRRREDPAVRAAEAQAKRERNAIAKGATKFFTGRFRDNPFGYSCSVCNRLWFKNDLTALPSDCHALIREAFPTADFTAFHLCASCLHSVRKGQVPNLTASNG</sequence>
<name>A0A1E1WXL1_9ACAR</name>
<reference evidence="2" key="1">
    <citation type="journal article" date="2017" name="Front. Cell. Infect. Microbiol.">
        <title>The Distinct Transcriptional Response of the Midgut of Amblyomma sculptum and Amblyomma aureolatum Ticks to Rickettsia rickettsii Correlates to Their Differences in Susceptibility to Infection.</title>
        <authorList>
            <person name="Martins L.A."/>
            <person name="Galletti M.F.B.M."/>
            <person name="Ribeiro J.M."/>
            <person name="Fujita A."/>
            <person name="Costa F.B."/>
            <person name="Labruna M.B."/>
            <person name="Daffre S."/>
            <person name="Fogaca A.C."/>
        </authorList>
    </citation>
    <scope>NUCLEOTIDE SEQUENCE</scope>
</reference>
<feature type="region of interest" description="Disordered" evidence="1">
    <location>
        <begin position="1"/>
        <end position="81"/>
    </location>
</feature>
<dbReference type="AlphaFoldDB" id="A0A1E1WXL1"/>
<proteinExistence type="evidence at transcript level"/>
<feature type="non-terminal residue" evidence="2">
    <location>
        <position position="166"/>
    </location>
</feature>
<accession>A0A1E1WXL1</accession>
<organism evidence="2">
    <name type="scientific">Amblyomma aureolatum</name>
    <dbReference type="NCBI Taxonomy" id="187763"/>
    <lineage>
        <taxon>Eukaryota</taxon>
        <taxon>Metazoa</taxon>
        <taxon>Ecdysozoa</taxon>
        <taxon>Arthropoda</taxon>
        <taxon>Chelicerata</taxon>
        <taxon>Arachnida</taxon>
        <taxon>Acari</taxon>
        <taxon>Parasitiformes</taxon>
        <taxon>Ixodida</taxon>
        <taxon>Ixodoidea</taxon>
        <taxon>Ixodidae</taxon>
        <taxon>Amblyomminae</taxon>
        <taxon>Amblyomma</taxon>
    </lineage>
</organism>
<feature type="non-terminal residue" evidence="2">
    <location>
        <position position="1"/>
    </location>
</feature>
<feature type="compositionally biased region" description="Basic and acidic residues" evidence="1">
    <location>
        <begin position="42"/>
        <end position="72"/>
    </location>
</feature>
<dbReference type="EMBL" id="GFAC01007415">
    <property type="protein sequence ID" value="JAT91773.1"/>
    <property type="molecule type" value="mRNA"/>
</dbReference>
<evidence type="ECO:0000313" key="2">
    <source>
        <dbReference type="EMBL" id="JAT91773.1"/>
    </source>
</evidence>
<protein>
    <submittedName>
        <fullName evidence="2">Putative translation initiation factor if-2</fullName>
    </submittedName>
</protein>